<dbReference type="SUPFAM" id="SSF116846">
    <property type="entry name" value="MIT domain"/>
    <property type="match status" value="1"/>
</dbReference>
<proteinExistence type="predicted"/>
<name>A0AA36D0U9_9BILA</name>
<sequence length="236" mass="26623">MSADQSIEKAKVLMKRAIDLDRDGRHEDAADVYMDGAQALLTASGLMAEGDARREAIRAKAQDCLDRAEKLKPRRSLKVIEAKQRRIVAGSTGHGYDRIFGDYLNDRLTKIEVFDAYISAHHQIINFLRFCELVVLRAPSCKTISLTTGAAEKSQGAEGLAGIRESLAKYKVKLEVNYSATIHDREIRFDNGWIVKIGRGLDYFQRLDRYSIGFHEQNLRPCHETTIDVLRLDLNG</sequence>
<evidence type="ECO:0000313" key="3">
    <source>
        <dbReference type="EMBL" id="CAJ0577960.1"/>
    </source>
</evidence>
<evidence type="ECO:0000313" key="4">
    <source>
        <dbReference type="Proteomes" id="UP001177023"/>
    </source>
</evidence>
<accession>A0AA36D0U9</accession>
<dbReference type="InterPro" id="IPR036181">
    <property type="entry name" value="MIT_dom_sf"/>
</dbReference>
<dbReference type="Gene3D" id="1.20.58.80">
    <property type="entry name" value="Phosphotransferase system, lactose/cellobiose-type IIA subunit"/>
    <property type="match status" value="1"/>
</dbReference>
<dbReference type="Pfam" id="PF16565">
    <property type="entry name" value="MIT_C"/>
    <property type="match status" value="1"/>
</dbReference>
<feature type="domain" description="MIT" evidence="1">
    <location>
        <begin position="3"/>
        <end position="79"/>
    </location>
</feature>
<dbReference type="AlphaFoldDB" id="A0AA36D0U9"/>
<evidence type="ECO:0000259" key="1">
    <source>
        <dbReference type="SMART" id="SM00745"/>
    </source>
</evidence>
<comment type="caution">
    <text evidence="3">The sequence shown here is derived from an EMBL/GenBank/DDBJ whole genome shotgun (WGS) entry which is preliminary data.</text>
</comment>
<keyword evidence="4" id="KW-1185">Reference proteome</keyword>
<dbReference type="InterPro" id="IPR032341">
    <property type="entry name" value="MITD1_C"/>
</dbReference>
<protein>
    <recommendedName>
        <fullName evidence="1">MIT domain-containing protein</fullName>
    </recommendedName>
</protein>
<dbReference type="InterPro" id="IPR007330">
    <property type="entry name" value="MIT_dom"/>
</dbReference>
<dbReference type="PANTHER" id="PTHR21222">
    <property type="entry name" value="MIT DOMAIN-CONTAINING PROTEIN 1"/>
    <property type="match status" value="1"/>
</dbReference>
<feature type="non-terminal residue" evidence="3">
    <location>
        <position position="1"/>
    </location>
</feature>
<dbReference type="Pfam" id="PF04212">
    <property type="entry name" value="MIT"/>
    <property type="match status" value="1"/>
</dbReference>
<dbReference type="EMBL" id="CATQJA010002652">
    <property type="protein sequence ID" value="CAJ0577960.1"/>
    <property type="molecule type" value="Genomic_DNA"/>
</dbReference>
<dbReference type="PANTHER" id="PTHR21222:SF1">
    <property type="entry name" value="MIT DOMAIN-CONTAINING PROTEIN 1"/>
    <property type="match status" value="1"/>
</dbReference>
<gene>
    <name evidence="3" type="ORF">MSPICULIGERA_LOCUS16224</name>
    <name evidence="2" type="ORF">MSPICULIGERA_LOCUS917</name>
</gene>
<dbReference type="Proteomes" id="UP001177023">
    <property type="component" value="Unassembled WGS sequence"/>
</dbReference>
<dbReference type="SMART" id="SM00745">
    <property type="entry name" value="MIT"/>
    <property type="match status" value="1"/>
</dbReference>
<dbReference type="Gene3D" id="3.30.870.30">
    <property type="entry name" value="MITD, C-terminal phospholipase D-like domain"/>
    <property type="match status" value="1"/>
</dbReference>
<dbReference type="EMBL" id="CATQJA010000223">
    <property type="protein sequence ID" value="CAJ0558238.1"/>
    <property type="molecule type" value="Genomic_DNA"/>
</dbReference>
<dbReference type="InterPro" id="IPR038113">
    <property type="entry name" value="MITD1_C_sf"/>
</dbReference>
<dbReference type="InterPro" id="IPR052817">
    <property type="entry name" value="MIT_domain_contain_protein1"/>
</dbReference>
<organism evidence="3 4">
    <name type="scientific">Mesorhabditis spiculigera</name>
    <dbReference type="NCBI Taxonomy" id="96644"/>
    <lineage>
        <taxon>Eukaryota</taxon>
        <taxon>Metazoa</taxon>
        <taxon>Ecdysozoa</taxon>
        <taxon>Nematoda</taxon>
        <taxon>Chromadorea</taxon>
        <taxon>Rhabditida</taxon>
        <taxon>Rhabditina</taxon>
        <taxon>Rhabditomorpha</taxon>
        <taxon>Rhabditoidea</taxon>
        <taxon>Rhabditidae</taxon>
        <taxon>Mesorhabditinae</taxon>
        <taxon>Mesorhabditis</taxon>
    </lineage>
</organism>
<reference evidence="3" key="1">
    <citation type="submission" date="2023-06" db="EMBL/GenBank/DDBJ databases">
        <authorList>
            <person name="Delattre M."/>
        </authorList>
    </citation>
    <scope>NUCLEOTIDE SEQUENCE</scope>
    <source>
        <strain evidence="3">AF72</strain>
    </source>
</reference>
<evidence type="ECO:0000313" key="2">
    <source>
        <dbReference type="EMBL" id="CAJ0558238.1"/>
    </source>
</evidence>